<evidence type="ECO:0000256" key="2">
    <source>
        <dbReference type="ARBA" id="ARBA00023015"/>
    </source>
</evidence>
<gene>
    <name evidence="5" type="ORF">GCM10010365_57770</name>
</gene>
<dbReference type="GO" id="GO:0000160">
    <property type="term" value="P:phosphorelay signal transduction system"/>
    <property type="evidence" value="ECO:0007669"/>
    <property type="project" value="UniProtKB-KW"/>
</dbReference>
<organism evidence="5 6">
    <name type="scientific">Streptomyces poonensis</name>
    <dbReference type="NCBI Taxonomy" id="68255"/>
    <lineage>
        <taxon>Bacteria</taxon>
        <taxon>Bacillati</taxon>
        <taxon>Actinomycetota</taxon>
        <taxon>Actinomycetes</taxon>
        <taxon>Kitasatosporales</taxon>
        <taxon>Streptomycetaceae</taxon>
        <taxon>Streptomyces</taxon>
    </lineage>
</organism>
<dbReference type="GO" id="GO:0006355">
    <property type="term" value="P:regulation of DNA-templated transcription"/>
    <property type="evidence" value="ECO:0007669"/>
    <property type="project" value="InterPro"/>
</dbReference>
<dbReference type="PANTHER" id="PTHR35807:SF1">
    <property type="entry name" value="TRANSCRIPTIONAL REGULATOR REDD"/>
    <property type="match status" value="1"/>
</dbReference>
<evidence type="ECO:0000313" key="6">
    <source>
        <dbReference type="Proteomes" id="UP000622166"/>
    </source>
</evidence>
<dbReference type="GO" id="GO:0003677">
    <property type="term" value="F:DNA binding"/>
    <property type="evidence" value="ECO:0007669"/>
    <property type="project" value="InterPro"/>
</dbReference>
<keyword evidence="1" id="KW-0902">Two-component regulatory system</keyword>
<evidence type="ECO:0000256" key="3">
    <source>
        <dbReference type="ARBA" id="ARBA00023163"/>
    </source>
</evidence>
<keyword evidence="2" id="KW-0805">Transcription regulation</keyword>
<evidence type="ECO:0000313" key="5">
    <source>
        <dbReference type="EMBL" id="GGZ29821.1"/>
    </source>
</evidence>
<dbReference type="Proteomes" id="UP000622166">
    <property type="component" value="Unassembled WGS sequence"/>
</dbReference>
<dbReference type="AlphaFoldDB" id="A0A918Q3V2"/>
<evidence type="ECO:0000256" key="1">
    <source>
        <dbReference type="ARBA" id="ARBA00023012"/>
    </source>
</evidence>
<evidence type="ECO:0000259" key="4">
    <source>
        <dbReference type="Pfam" id="PF03704"/>
    </source>
</evidence>
<sequence>MGCEVSFRVPETLDVAVADRPVEMPTGKQRVLLASLLVDANQAVPVECLVDRLWGACLPSRPRSALHTLLTRLRQTLDAGRTWSVGAVHTSASGYSLRVRTDHLDLLRFQGLLAVSRRLADEKDLEAERGVLADTLALWRGTPLADVHSDALDRDVVPALTERWISAIEQYHDVCLRLGRQVLQTPYEVSAR</sequence>
<dbReference type="EMBL" id="BMVW01000014">
    <property type="protein sequence ID" value="GGZ29821.1"/>
    <property type="molecule type" value="Genomic_DNA"/>
</dbReference>
<dbReference type="InterPro" id="IPR051677">
    <property type="entry name" value="AfsR-DnrI-RedD_regulator"/>
</dbReference>
<feature type="domain" description="Bacterial transcriptional activator" evidence="4">
    <location>
        <begin position="104"/>
        <end position="181"/>
    </location>
</feature>
<dbReference type="Gene3D" id="1.25.40.10">
    <property type="entry name" value="Tetratricopeptide repeat domain"/>
    <property type="match status" value="1"/>
</dbReference>
<dbReference type="InterPro" id="IPR011990">
    <property type="entry name" value="TPR-like_helical_dom_sf"/>
</dbReference>
<dbReference type="PANTHER" id="PTHR35807">
    <property type="entry name" value="TRANSCRIPTIONAL REGULATOR REDD-RELATED"/>
    <property type="match status" value="1"/>
</dbReference>
<dbReference type="InterPro" id="IPR036388">
    <property type="entry name" value="WH-like_DNA-bd_sf"/>
</dbReference>
<dbReference type="Gene3D" id="1.10.10.10">
    <property type="entry name" value="Winged helix-like DNA-binding domain superfamily/Winged helix DNA-binding domain"/>
    <property type="match status" value="1"/>
</dbReference>
<reference evidence="5" key="2">
    <citation type="submission" date="2020-09" db="EMBL/GenBank/DDBJ databases">
        <authorList>
            <person name="Sun Q."/>
            <person name="Ohkuma M."/>
        </authorList>
    </citation>
    <scope>NUCLEOTIDE SEQUENCE</scope>
    <source>
        <strain evidence="5">JCM 4815</strain>
    </source>
</reference>
<protein>
    <recommendedName>
        <fullName evidence="4">Bacterial transcriptional activator domain-containing protein</fullName>
    </recommendedName>
</protein>
<dbReference type="Pfam" id="PF03704">
    <property type="entry name" value="BTAD"/>
    <property type="match status" value="1"/>
</dbReference>
<name>A0A918Q3V2_9ACTN</name>
<proteinExistence type="predicted"/>
<comment type="caution">
    <text evidence="5">The sequence shown here is derived from an EMBL/GenBank/DDBJ whole genome shotgun (WGS) entry which is preliminary data.</text>
</comment>
<reference evidence="5" key="1">
    <citation type="journal article" date="2014" name="Int. J. Syst. Evol. Microbiol.">
        <title>Complete genome sequence of Corynebacterium casei LMG S-19264T (=DSM 44701T), isolated from a smear-ripened cheese.</title>
        <authorList>
            <consortium name="US DOE Joint Genome Institute (JGI-PGF)"/>
            <person name="Walter F."/>
            <person name="Albersmeier A."/>
            <person name="Kalinowski J."/>
            <person name="Ruckert C."/>
        </authorList>
    </citation>
    <scope>NUCLEOTIDE SEQUENCE</scope>
    <source>
        <strain evidence="5">JCM 4815</strain>
    </source>
</reference>
<dbReference type="SUPFAM" id="SSF46894">
    <property type="entry name" value="C-terminal effector domain of the bipartite response regulators"/>
    <property type="match status" value="1"/>
</dbReference>
<accession>A0A918Q3V2</accession>
<keyword evidence="3" id="KW-0804">Transcription</keyword>
<keyword evidence="6" id="KW-1185">Reference proteome</keyword>
<dbReference type="InterPro" id="IPR016032">
    <property type="entry name" value="Sig_transdc_resp-reg_C-effctor"/>
</dbReference>
<dbReference type="InterPro" id="IPR005158">
    <property type="entry name" value="BTAD"/>
</dbReference>